<dbReference type="AlphaFoldDB" id="A0A0E9TIN7"/>
<proteinExistence type="predicted"/>
<reference evidence="1" key="2">
    <citation type="journal article" date="2015" name="Fish Shellfish Immunol.">
        <title>Early steps in the European eel (Anguilla anguilla)-Vibrio vulnificus interaction in the gills: Role of the RtxA13 toxin.</title>
        <authorList>
            <person name="Callol A."/>
            <person name="Pajuelo D."/>
            <person name="Ebbesson L."/>
            <person name="Teles M."/>
            <person name="MacKenzie S."/>
            <person name="Amaro C."/>
        </authorList>
    </citation>
    <scope>NUCLEOTIDE SEQUENCE</scope>
</reference>
<evidence type="ECO:0000313" key="1">
    <source>
        <dbReference type="EMBL" id="JAH53456.1"/>
    </source>
</evidence>
<name>A0A0E9TIN7_ANGAN</name>
<sequence>MGVATVFPPEVTSCIKLPDAGRPTPVAH</sequence>
<dbReference type="EMBL" id="GBXM01055121">
    <property type="protein sequence ID" value="JAH53456.1"/>
    <property type="molecule type" value="Transcribed_RNA"/>
</dbReference>
<reference evidence="1" key="1">
    <citation type="submission" date="2014-11" db="EMBL/GenBank/DDBJ databases">
        <authorList>
            <person name="Amaro Gonzalez C."/>
        </authorList>
    </citation>
    <scope>NUCLEOTIDE SEQUENCE</scope>
</reference>
<organism evidence="1">
    <name type="scientific">Anguilla anguilla</name>
    <name type="common">European freshwater eel</name>
    <name type="synonym">Muraena anguilla</name>
    <dbReference type="NCBI Taxonomy" id="7936"/>
    <lineage>
        <taxon>Eukaryota</taxon>
        <taxon>Metazoa</taxon>
        <taxon>Chordata</taxon>
        <taxon>Craniata</taxon>
        <taxon>Vertebrata</taxon>
        <taxon>Euteleostomi</taxon>
        <taxon>Actinopterygii</taxon>
        <taxon>Neopterygii</taxon>
        <taxon>Teleostei</taxon>
        <taxon>Anguilliformes</taxon>
        <taxon>Anguillidae</taxon>
        <taxon>Anguilla</taxon>
    </lineage>
</organism>
<protein>
    <submittedName>
        <fullName evidence="1">Uncharacterized protein</fullName>
    </submittedName>
</protein>
<accession>A0A0E9TIN7</accession>